<reference evidence="1" key="1">
    <citation type="submission" date="2021-06" db="EMBL/GenBank/DDBJ databases">
        <authorList>
            <person name="Kallberg Y."/>
            <person name="Tangrot J."/>
            <person name="Rosling A."/>
        </authorList>
    </citation>
    <scope>NUCLEOTIDE SEQUENCE</scope>
    <source>
        <strain evidence="1">CL356</strain>
    </source>
</reference>
<comment type="caution">
    <text evidence="1">The sequence shown here is derived from an EMBL/GenBank/DDBJ whole genome shotgun (WGS) entry which is preliminary data.</text>
</comment>
<accession>A0ACA9KR43</accession>
<organism evidence="1 2">
    <name type="scientific">Acaulospora colombiana</name>
    <dbReference type="NCBI Taxonomy" id="27376"/>
    <lineage>
        <taxon>Eukaryota</taxon>
        <taxon>Fungi</taxon>
        <taxon>Fungi incertae sedis</taxon>
        <taxon>Mucoromycota</taxon>
        <taxon>Glomeromycotina</taxon>
        <taxon>Glomeromycetes</taxon>
        <taxon>Diversisporales</taxon>
        <taxon>Acaulosporaceae</taxon>
        <taxon>Acaulospora</taxon>
    </lineage>
</organism>
<dbReference type="EMBL" id="CAJVPT010002846">
    <property type="protein sequence ID" value="CAG8488189.1"/>
    <property type="molecule type" value="Genomic_DNA"/>
</dbReference>
<sequence length="133" mass="14744">MLLKRTLFAAFIAFSLLALCLNATPLRRDVGDEAAVDLIKLDGTVTFIQRKKVVTIFGKFKQGFTENDPEKYFIQIGSGQLQSFAQLDIVIVAPGTASFSHTLFEDLDQIENKKLTVFHNKLPLASGTITPVR</sequence>
<gene>
    <name evidence="1" type="ORF">ACOLOM_LOCUS2267</name>
</gene>
<keyword evidence="2" id="KW-1185">Reference proteome</keyword>
<protein>
    <submittedName>
        <fullName evidence="1">7860_t:CDS:1</fullName>
    </submittedName>
</protein>
<evidence type="ECO:0000313" key="2">
    <source>
        <dbReference type="Proteomes" id="UP000789525"/>
    </source>
</evidence>
<name>A0ACA9KR43_9GLOM</name>
<dbReference type="Proteomes" id="UP000789525">
    <property type="component" value="Unassembled WGS sequence"/>
</dbReference>
<evidence type="ECO:0000313" key="1">
    <source>
        <dbReference type="EMBL" id="CAG8488189.1"/>
    </source>
</evidence>
<proteinExistence type="predicted"/>